<dbReference type="OrthoDB" id="9800604at2"/>
<evidence type="ECO:0000313" key="3">
    <source>
        <dbReference type="EMBL" id="TXK01493.1"/>
    </source>
</evidence>
<dbReference type="EMBL" id="QXFJ01000027">
    <property type="protein sequence ID" value="RIV69904.1"/>
    <property type="molecule type" value="Genomic_DNA"/>
</dbReference>
<proteinExistence type="predicted"/>
<evidence type="ECO:0000313" key="5">
    <source>
        <dbReference type="Proteomes" id="UP000321528"/>
    </source>
</evidence>
<reference evidence="3 5" key="2">
    <citation type="submission" date="2019-07" db="EMBL/GenBank/DDBJ databases">
        <title>Draft genome of two Muricauda strains isolated from deep sea.</title>
        <authorList>
            <person name="Sun C."/>
        </authorList>
    </citation>
    <scope>NUCLEOTIDE SEQUENCE [LARGE SCALE GENOMIC DNA]</scope>
    <source>
        <strain evidence="3 5">NH166</strain>
    </source>
</reference>
<comment type="caution">
    <text evidence="2">The sequence shown here is derived from an EMBL/GenBank/DDBJ whole genome shotgun (WGS) entry which is preliminary data.</text>
</comment>
<feature type="domain" description="N-acetyltransferase" evidence="1">
    <location>
        <begin position="56"/>
        <end position="210"/>
    </location>
</feature>
<dbReference type="SUPFAM" id="SSF55729">
    <property type="entry name" value="Acyl-CoA N-acyltransferases (Nat)"/>
    <property type="match status" value="1"/>
</dbReference>
<dbReference type="InterPro" id="IPR000182">
    <property type="entry name" value="GNAT_dom"/>
</dbReference>
<dbReference type="Proteomes" id="UP000284189">
    <property type="component" value="Unassembled WGS sequence"/>
</dbReference>
<dbReference type="PROSITE" id="PS51186">
    <property type="entry name" value="GNAT"/>
    <property type="match status" value="1"/>
</dbReference>
<evidence type="ECO:0000313" key="4">
    <source>
        <dbReference type="Proteomes" id="UP000284189"/>
    </source>
</evidence>
<dbReference type="InterPro" id="IPR016181">
    <property type="entry name" value="Acyl_CoA_acyltransferase"/>
</dbReference>
<evidence type="ECO:0000313" key="2">
    <source>
        <dbReference type="EMBL" id="RIV69904.1"/>
    </source>
</evidence>
<dbReference type="Proteomes" id="UP000321528">
    <property type="component" value="Unassembled WGS sequence"/>
</dbReference>
<reference evidence="2 4" key="1">
    <citation type="submission" date="2018-08" db="EMBL/GenBank/DDBJ databases">
        <title>Proposal of Muricauda 72 sp.nov. and Muricauda NH166 sp.nov., isolated from seawater.</title>
        <authorList>
            <person name="Cheng H."/>
            <person name="Wu Y.-H."/>
            <person name="Guo L.-L."/>
            <person name="Xu X.-W."/>
        </authorList>
    </citation>
    <scope>NUCLEOTIDE SEQUENCE [LARGE SCALE GENOMIC DNA]</scope>
    <source>
        <strain evidence="2 4">NH166</strain>
    </source>
</reference>
<dbReference type="Pfam" id="PF00583">
    <property type="entry name" value="Acetyltransf_1"/>
    <property type="match status" value="1"/>
</dbReference>
<organism evidence="2 4">
    <name type="scientific">Flagellimonas aequoris</name>
    <dbReference type="NCBI Taxonomy" id="2306997"/>
    <lineage>
        <taxon>Bacteria</taxon>
        <taxon>Pseudomonadati</taxon>
        <taxon>Bacteroidota</taxon>
        <taxon>Flavobacteriia</taxon>
        <taxon>Flavobacteriales</taxon>
        <taxon>Flavobacteriaceae</taxon>
        <taxon>Flagellimonas</taxon>
    </lineage>
</organism>
<sequence>MPWTPFWTINPSAWNKNQVWVVTLNGRKPNMQSTIPVLKIHLVPVDSTNLETYLSVGTRSYREHYLHLWENEDPTPYISHGLTKEVVQRELEDPNNLHFLINHDTVTVGILKLVKDCGIDEIPKEEALKAEKIYFLQEHSGKGFGKQVLQYIEDFARSIHKKTVWLDTMQKGNPILFYQKNGYAIKRESEVVLPGAKPSEKAMWILTKNL</sequence>
<keyword evidence="5" id="KW-1185">Reference proteome</keyword>
<dbReference type="GO" id="GO:0016747">
    <property type="term" value="F:acyltransferase activity, transferring groups other than amino-acyl groups"/>
    <property type="evidence" value="ECO:0007669"/>
    <property type="project" value="InterPro"/>
</dbReference>
<name>A0A418N630_9FLAO</name>
<dbReference type="Gene3D" id="3.40.630.30">
    <property type="match status" value="1"/>
</dbReference>
<dbReference type="CDD" id="cd04301">
    <property type="entry name" value="NAT_SF"/>
    <property type="match status" value="1"/>
</dbReference>
<protein>
    <submittedName>
        <fullName evidence="2">GNAT family N-acetyltransferase</fullName>
    </submittedName>
</protein>
<dbReference type="EMBL" id="VNWL01000026">
    <property type="protein sequence ID" value="TXK01493.1"/>
    <property type="molecule type" value="Genomic_DNA"/>
</dbReference>
<evidence type="ECO:0000259" key="1">
    <source>
        <dbReference type="PROSITE" id="PS51186"/>
    </source>
</evidence>
<dbReference type="AlphaFoldDB" id="A0A418N630"/>
<gene>
    <name evidence="2" type="ORF">D2U88_12200</name>
    <name evidence="3" type="ORF">FQ019_12090</name>
</gene>
<accession>A0A418N630</accession>
<keyword evidence="2" id="KW-0808">Transferase</keyword>